<dbReference type="InterPro" id="IPR002148">
    <property type="entry name" value="Rotavirus_NSP1"/>
</dbReference>
<feature type="region of interest" description="RNA-binding" evidence="12">
    <location>
        <begin position="1"/>
        <end position="81"/>
    </location>
</feature>
<gene>
    <name evidence="13" type="primary">NSP1</name>
</gene>
<evidence type="ECO:0000256" key="1">
    <source>
        <dbReference type="ARBA" id="ARBA00022482"/>
    </source>
</evidence>
<evidence type="ECO:0000256" key="6">
    <source>
        <dbReference type="ARBA" id="ARBA00022884"/>
    </source>
</evidence>
<evidence type="ECO:0000256" key="5">
    <source>
        <dbReference type="ARBA" id="ARBA00022811"/>
    </source>
</evidence>
<dbReference type="HAMAP" id="MF_04088">
    <property type="entry name" value="ROTA_NSP1"/>
    <property type="match status" value="1"/>
</dbReference>
<evidence type="ECO:0000256" key="7">
    <source>
        <dbReference type="ARBA" id="ARBA00022931"/>
    </source>
</evidence>
<evidence type="ECO:0000256" key="3">
    <source>
        <dbReference type="ARBA" id="ARBA00022632"/>
    </source>
</evidence>
<keyword evidence="3 12" id="KW-1090">Inhibition of host innate immune response by virus</keyword>
<accession>A0A8K1ZRK7</accession>
<dbReference type="Pfam" id="PF00981">
    <property type="entry name" value="Rota_NS53"/>
    <property type="match status" value="1"/>
</dbReference>
<dbReference type="EMBL" id="MT276820">
    <property type="protein sequence ID" value="UHH90650.1"/>
    <property type="molecule type" value="Genomic_RNA"/>
</dbReference>
<keyword evidence="1 12" id="KW-1113">Inhibition of host RLR pathway by virus</keyword>
<keyword evidence="2 12" id="KW-0945">Host-virus interaction</keyword>
<dbReference type="GO" id="GO:0003723">
    <property type="term" value="F:RNA binding"/>
    <property type="evidence" value="ECO:0007669"/>
    <property type="project" value="UniProtKB-UniRule"/>
</dbReference>
<comment type="similarity">
    <text evidence="12">Belongs to the rotavirus NSP1 family.</text>
</comment>
<keyword evidence="7 12" id="KW-1092">Inhibition of host IRF3 by virus</keyword>
<sequence length="493" mass="57814">MAAFKDACFHYRRITKLNRELLRIGANSTWTPAPPSNIRGWCLECCQLTNLTYCYGCSLHHVCQWCVQYGRCFLDDEPHLLRLRTVKSPITTEKLASIVKMYQLLFPINHSVIKKFVKSTKQHKCRNEFELSWYNQLVLPITLTAAAVHCDDCIYYIFGHYEGKANQSNLPYRFVNCVDEYDRLLLDDVNFDRMAFLPERLQKHYAKRYFIASRTPSAQPVKLTYSDFSVKTLINSGAYARQRIIYRSVTDFRWQSHEDPLNDLFLNKDKILAALMTNERRPFLTHNLNLTSLLHELSELVHHAKPCYLHSFHVQPASKVRCRSCSVAFDFHTIDWRIKRIYDDVMYFLRACCRSNVSSGSCSSLEPMDATVKAALLEMFTEDFKHHARFLFHCFNPIEVDSVNYILFNYPLNYDIYNFVMRTLATERLPFTLSYKQFTNILFALVERWYDLSQIERLPLSTTPTNRLIELQEHGDLAEEFDLLLSSSDSDED</sequence>
<comment type="caution">
    <text evidence="12">Lacks conserved residue(s) required for the propagation of feature annotation.</text>
</comment>
<evidence type="ECO:0000256" key="9">
    <source>
        <dbReference type="ARBA" id="ARBA00023200"/>
    </source>
</evidence>
<comment type="subcellular location">
    <subcellularLocation>
        <location evidence="12">Host cytoplasm</location>
        <location evidence="12">Host cytoskeleton</location>
    </subcellularLocation>
</comment>
<dbReference type="GO" id="GO:0039548">
    <property type="term" value="P:symbiont-mediated suppression of host cytoplasmic pattern recognition receptor signaling pathway via inhibition of IRF3 activity"/>
    <property type="evidence" value="ECO:0007669"/>
    <property type="project" value="UniProtKB-UniRule"/>
</dbReference>
<evidence type="ECO:0000256" key="8">
    <source>
        <dbReference type="ARBA" id="ARBA00023111"/>
    </source>
</evidence>
<evidence type="ECO:0000313" key="13">
    <source>
        <dbReference type="EMBL" id="UHH90650.1"/>
    </source>
</evidence>
<comment type="domain">
    <text evidence="12">The integrity of the zinc-binding domain in NSP1 is important for degradation of host IRF3.</text>
</comment>
<organism evidence="13">
    <name type="scientific">Murine rotavirus A</name>
    <dbReference type="NCBI Taxonomy" id="418976"/>
    <lineage>
        <taxon>Viruses</taxon>
        <taxon>Riboviria</taxon>
        <taxon>Orthornavirae</taxon>
        <taxon>Duplornaviricota</taxon>
        <taxon>Resentoviricetes</taxon>
        <taxon>Reovirales</taxon>
        <taxon>Sedoreoviridae</taxon>
        <taxon>Rotavirus</taxon>
        <taxon>Murine rotavirus</taxon>
    </lineage>
</organism>
<keyword evidence="6 12" id="KW-0694">RNA-binding</keyword>
<feature type="region of interest" description="Zinc-binding domain" evidence="12">
    <location>
        <begin position="42"/>
        <end position="79"/>
    </location>
</feature>
<protein>
    <recommendedName>
        <fullName evidence="12">Non-structural protein 1</fullName>
        <shortName evidence="12">NSP1</shortName>
    </recommendedName>
    <alternativeName>
        <fullName evidence="12">NCVP2</fullName>
    </alternativeName>
    <alternativeName>
        <fullName evidence="12">Non-structural RNA-binding protein 53</fullName>
        <shortName evidence="12">NS53</shortName>
    </alternativeName>
</protein>
<reference evidence="13" key="1">
    <citation type="submission" date="2020-04" db="EMBL/GenBank/DDBJ databases">
        <title>Genomic Characterization of Group A Rotavirus Strains CC425, EDIM, and Ph158.</title>
        <authorList>
            <person name="Katz E.M."/>
            <person name="Mijatovic Rustempasic S."/>
            <person name="Bowen M.D."/>
        </authorList>
    </citation>
    <scope>NUCLEOTIDE SEQUENCE</scope>
    <source>
        <strain evidence="13">EDIM</strain>
    </source>
</reference>
<dbReference type="GO" id="GO:0030430">
    <property type="term" value="C:host cell cytoplasm"/>
    <property type="evidence" value="ECO:0007669"/>
    <property type="project" value="UniProtKB-UniRule"/>
</dbReference>
<keyword evidence="10 12" id="KW-0922">Interferon antiviral system evasion</keyword>
<keyword evidence="8 12" id="KW-1037">Host cytoskeleton</keyword>
<keyword evidence="11 12" id="KW-0899">Viral immunoevasion</keyword>
<dbReference type="GO" id="GO:0046872">
    <property type="term" value="F:metal ion binding"/>
    <property type="evidence" value="ECO:0007669"/>
    <property type="project" value="UniProtKB-UniRule"/>
</dbReference>
<keyword evidence="4 12" id="KW-0479">Metal-binding</keyword>
<proteinExistence type="inferred from homology"/>
<keyword evidence="9 12" id="KW-1035">Host cytoplasm</keyword>
<evidence type="ECO:0000256" key="10">
    <source>
        <dbReference type="ARBA" id="ARBA00023258"/>
    </source>
</evidence>
<dbReference type="GO" id="GO:0044163">
    <property type="term" value="C:host cytoskeleton"/>
    <property type="evidence" value="ECO:0007669"/>
    <property type="project" value="UniProtKB-SubCell"/>
</dbReference>
<evidence type="ECO:0000256" key="11">
    <source>
        <dbReference type="ARBA" id="ARBA00023280"/>
    </source>
</evidence>
<evidence type="ECO:0000256" key="2">
    <source>
        <dbReference type="ARBA" id="ARBA00022581"/>
    </source>
</evidence>
<feature type="region of interest" description="Interaction with host IRF3" evidence="12">
    <location>
        <begin position="319"/>
        <end position="493"/>
    </location>
</feature>
<name>A0A8K1ZRK7_9REOV</name>
<evidence type="ECO:0000256" key="12">
    <source>
        <dbReference type="HAMAP-Rule" id="MF_04088"/>
    </source>
</evidence>
<evidence type="ECO:0000256" key="4">
    <source>
        <dbReference type="ARBA" id="ARBA00022723"/>
    </source>
</evidence>
<dbReference type="GO" id="GO:0039557">
    <property type="term" value="P:symbiont-mediated suppression of host cytoplasmic pattern recognition receptor signaling pathway via inhibition of IRF7 activity"/>
    <property type="evidence" value="ECO:0007669"/>
    <property type="project" value="UniProtKB-UniRule"/>
</dbReference>
<comment type="function">
    <text evidence="12">Plays a role in the inhibition of host innate immunity by inducing the degradation of key host factors required to activate interferon production such as IRF3, IRF5 or IRF7. Associates with components of cullin RING ligases (CRLs) including CUL1 or CUL3, which are essential multisubunit ubiquitination complexes, to modulate their activities.</text>
</comment>
<comment type="subunit">
    <text evidence="12">Interacts (via C-terminus) with host IRF3; this interaction leads to IRF3 degradation. Interacts with host IRF7; this interaction leads to IRF7 degradation. Interacts with host CUL1 and CUL3.</text>
</comment>
<keyword evidence="5 12" id="KW-1093">Inhibition of host IRF7 by virus</keyword>